<dbReference type="InterPro" id="IPR009061">
    <property type="entry name" value="DNA-bd_dom_put_sf"/>
</dbReference>
<dbReference type="InterPro" id="IPR047057">
    <property type="entry name" value="MerR_fam"/>
</dbReference>
<evidence type="ECO:0000256" key="4">
    <source>
        <dbReference type="ARBA" id="ARBA00023163"/>
    </source>
</evidence>
<dbReference type="CDD" id="cd00592">
    <property type="entry name" value="HTH_MerR-like"/>
    <property type="match status" value="1"/>
</dbReference>
<keyword evidence="5" id="KW-0175">Coiled coil</keyword>
<dbReference type="EMBL" id="SMGQ01000011">
    <property type="protein sequence ID" value="TCK98175.1"/>
    <property type="molecule type" value="Genomic_DNA"/>
</dbReference>
<evidence type="ECO:0000313" key="8">
    <source>
        <dbReference type="Proteomes" id="UP000294545"/>
    </source>
</evidence>
<keyword evidence="8" id="KW-1185">Reference proteome</keyword>
<dbReference type="PANTHER" id="PTHR30204">
    <property type="entry name" value="REDOX-CYCLING DRUG-SENSING TRANSCRIPTIONAL ACTIVATOR SOXR"/>
    <property type="match status" value="1"/>
</dbReference>
<dbReference type="PANTHER" id="PTHR30204:SF69">
    <property type="entry name" value="MERR-FAMILY TRANSCRIPTIONAL REGULATOR"/>
    <property type="match status" value="1"/>
</dbReference>
<evidence type="ECO:0000256" key="3">
    <source>
        <dbReference type="ARBA" id="ARBA00023125"/>
    </source>
</evidence>
<evidence type="ECO:0000259" key="6">
    <source>
        <dbReference type="PROSITE" id="PS50937"/>
    </source>
</evidence>
<keyword evidence="2" id="KW-0805">Transcription regulation</keyword>
<evidence type="ECO:0000256" key="5">
    <source>
        <dbReference type="SAM" id="Coils"/>
    </source>
</evidence>
<dbReference type="PROSITE" id="PS50937">
    <property type="entry name" value="HTH_MERR_2"/>
    <property type="match status" value="1"/>
</dbReference>
<protein>
    <submittedName>
        <fullName evidence="7">DNA-binding transcriptional MerR regulator</fullName>
    </submittedName>
</protein>
<dbReference type="OrthoDB" id="9773308at2"/>
<name>A0A4R1MYG1_9FIRM</name>
<accession>A0A4R1MYG1</accession>
<organism evidence="7 8">
    <name type="scientific">Natranaerovirga hydrolytica</name>
    <dbReference type="NCBI Taxonomy" id="680378"/>
    <lineage>
        <taxon>Bacteria</taxon>
        <taxon>Bacillati</taxon>
        <taxon>Bacillota</taxon>
        <taxon>Clostridia</taxon>
        <taxon>Lachnospirales</taxon>
        <taxon>Natranaerovirgaceae</taxon>
        <taxon>Natranaerovirga</taxon>
    </lineage>
</organism>
<comment type="caution">
    <text evidence="7">The sequence shown here is derived from an EMBL/GenBank/DDBJ whole genome shotgun (WGS) entry which is preliminary data.</text>
</comment>
<dbReference type="InterPro" id="IPR000551">
    <property type="entry name" value="MerR-type_HTH_dom"/>
</dbReference>
<sequence length="262" mass="30844">MYTIGQISTLLGISKDKLRYYEEKGILSPIQDENNNYRQYDFKDIDTILTIEYYRSLDIGFKTIKSLYEQSSIQELKSVLNKKQDTLSKEISRLNATMDQIEETIEACEKVEKYCNKFLIKPMNPIKVLGEISDFRAYNEFELIHKNSNRIKKNALVKSFKRYITFNDSGIESSKFYITTEPENEDTIDDNVLEFQKCLYTIVEDDNRYSQNNVEEKTFENVQECLSANQYKHKGIAIVSILLIQFYEDDSKTYLEIFIPIE</sequence>
<evidence type="ECO:0000313" key="7">
    <source>
        <dbReference type="EMBL" id="TCK98175.1"/>
    </source>
</evidence>
<dbReference type="Pfam" id="PF13411">
    <property type="entry name" value="MerR_1"/>
    <property type="match status" value="1"/>
</dbReference>
<dbReference type="GO" id="GO:0003700">
    <property type="term" value="F:DNA-binding transcription factor activity"/>
    <property type="evidence" value="ECO:0007669"/>
    <property type="project" value="InterPro"/>
</dbReference>
<dbReference type="RefSeq" id="WP_132280284.1">
    <property type="nucleotide sequence ID" value="NZ_SMGQ01000011.1"/>
</dbReference>
<dbReference type="AlphaFoldDB" id="A0A4R1MYG1"/>
<dbReference type="SMART" id="SM00422">
    <property type="entry name" value="HTH_MERR"/>
    <property type="match status" value="1"/>
</dbReference>
<proteinExistence type="predicted"/>
<gene>
    <name evidence="7" type="ORF">EDC19_0593</name>
</gene>
<dbReference type="SUPFAM" id="SSF46955">
    <property type="entry name" value="Putative DNA-binding domain"/>
    <property type="match status" value="1"/>
</dbReference>
<evidence type="ECO:0000256" key="1">
    <source>
        <dbReference type="ARBA" id="ARBA00022491"/>
    </source>
</evidence>
<keyword evidence="3 7" id="KW-0238">DNA-binding</keyword>
<dbReference type="Proteomes" id="UP000294545">
    <property type="component" value="Unassembled WGS sequence"/>
</dbReference>
<feature type="domain" description="HTH merR-type" evidence="6">
    <location>
        <begin position="1"/>
        <end position="70"/>
    </location>
</feature>
<reference evidence="7 8" key="1">
    <citation type="submission" date="2019-03" db="EMBL/GenBank/DDBJ databases">
        <title>Genomic Encyclopedia of Type Strains, Phase IV (KMG-IV): sequencing the most valuable type-strain genomes for metagenomic binning, comparative biology and taxonomic classification.</title>
        <authorList>
            <person name="Goeker M."/>
        </authorList>
    </citation>
    <scope>NUCLEOTIDE SEQUENCE [LARGE SCALE GENOMIC DNA]</scope>
    <source>
        <strain evidence="7 8">DSM 24176</strain>
    </source>
</reference>
<dbReference type="PROSITE" id="PS00552">
    <property type="entry name" value="HTH_MERR_1"/>
    <property type="match status" value="1"/>
</dbReference>
<dbReference type="GO" id="GO:0003677">
    <property type="term" value="F:DNA binding"/>
    <property type="evidence" value="ECO:0007669"/>
    <property type="project" value="UniProtKB-KW"/>
</dbReference>
<feature type="coiled-coil region" evidence="5">
    <location>
        <begin position="84"/>
        <end position="111"/>
    </location>
</feature>
<dbReference type="Gene3D" id="1.10.1660.10">
    <property type="match status" value="1"/>
</dbReference>
<keyword evidence="4" id="KW-0804">Transcription</keyword>
<keyword evidence="1" id="KW-0678">Repressor</keyword>
<evidence type="ECO:0000256" key="2">
    <source>
        <dbReference type="ARBA" id="ARBA00023015"/>
    </source>
</evidence>